<evidence type="ECO:0000313" key="2">
    <source>
        <dbReference type="EMBL" id="EMA08394.1"/>
    </source>
</evidence>
<comment type="caution">
    <text evidence="2">The sequence shown here is derived from an EMBL/GenBank/DDBJ whole genome shotgun (WGS) entry which is preliminary data.</text>
</comment>
<dbReference type="PANTHER" id="PTHR43072">
    <property type="entry name" value="N-ACETYLTRANSFERASE"/>
    <property type="match status" value="1"/>
</dbReference>
<organism evidence="2 3">
    <name type="scientific">Haloferax denitrificans ATCC 35960</name>
    <dbReference type="NCBI Taxonomy" id="662478"/>
    <lineage>
        <taxon>Archaea</taxon>
        <taxon>Methanobacteriati</taxon>
        <taxon>Methanobacteriota</taxon>
        <taxon>Stenosarchaea group</taxon>
        <taxon>Halobacteria</taxon>
        <taxon>Halobacteriales</taxon>
        <taxon>Haloferacaceae</taxon>
        <taxon>Haloferax</taxon>
    </lineage>
</organism>
<dbReference type="AlphaFoldDB" id="M0JK77"/>
<dbReference type="CDD" id="cd04301">
    <property type="entry name" value="NAT_SF"/>
    <property type="match status" value="1"/>
</dbReference>
<reference evidence="2 3" key="1">
    <citation type="journal article" date="2014" name="PLoS Genet.">
        <title>Phylogenetically driven sequencing of extremely halophilic archaea reveals strategies for static and dynamic osmo-response.</title>
        <authorList>
            <person name="Becker E.A."/>
            <person name="Seitzer P.M."/>
            <person name="Tritt A."/>
            <person name="Larsen D."/>
            <person name="Krusor M."/>
            <person name="Yao A.I."/>
            <person name="Wu D."/>
            <person name="Madern D."/>
            <person name="Eisen J.A."/>
            <person name="Darling A.E."/>
            <person name="Facciotti M.T."/>
        </authorList>
    </citation>
    <scope>NUCLEOTIDE SEQUENCE [LARGE SCALE GENOMIC DNA]</scope>
    <source>
        <strain evidence="2 3">ATCC 35960</strain>
    </source>
</reference>
<dbReference type="GO" id="GO:0016747">
    <property type="term" value="F:acyltransferase activity, transferring groups other than amino-acyl groups"/>
    <property type="evidence" value="ECO:0007669"/>
    <property type="project" value="InterPro"/>
</dbReference>
<keyword evidence="3" id="KW-1185">Reference proteome</keyword>
<accession>M0JK77</accession>
<gene>
    <name evidence="2" type="ORF">C438_01105</name>
</gene>
<dbReference type="PROSITE" id="PS51186">
    <property type="entry name" value="GNAT"/>
    <property type="match status" value="1"/>
</dbReference>
<dbReference type="InterPro" id="IPR000182">
    <property type="entry name" value="GNAT_dom"/>
</dbReference>
<name>M0JK77_9EURY</name>
<evidence type="ECO:0000313" key="3">
    <source>
        <dbReference type="Proteomes" id="UP000011553"/>
    </source>
</evidence>
<keyword evidence="2" id="KW-0808">Transferase</keyword>
<evidence type="ECO:0000259" key="1">
    <source>
        <dbReference type="PROSITE" id="PS51186"/>
    </source>
</evidence>
<protein>
    <submittedName>
        <fullName evidence="2">GNAT family acetyltransferase</fullName>
    </submittedName>
</protein>
<dbReference type="PANTHER" id="PTHR43072:SF60">
    <property type="entry name" value="L-2,4-DIAMINOBUTYRIC ACID ACETYLTRANSFERASE"/>
    <property type="match status" value="1"/>
</dbReference>
<dbReference type="InterPro" id="IPR016181">
    <property type="entry name" value="Acyl_CoA_acyltransferase"/>
</dbReference>
<dbReference type="Proteomes" id="UP000011553">
    <property type="component" value="Unassembled WGS sequence"/>
</dbReference>
<feature type="domain" description="N-acetyltransferase" evidence="1">
    <location>
        <begin position="62"/>
        <end position="217"/>
    </location>
</feature>
<dbReference type="SUPFAM" id="SSF55729">
    <property type="entry name" value="Acyl-CoA N-acyltransferases (Nat)"/>
    <property type="match status" value="1"/>
</dbReference>
<dbReference type="EMBL" id="AOLP01000001">
    <property type="protein sequence ID" value="EMA08394.1"/>
    <property type="molecule type" value="Genomic_DNA"/>
</dbReference>
<sequence length="220" mass="24269">MGFSRGAPTRLTMPALWRLTRTETARRVYDALKARGLTATQMDEYVADADAADADRDPPAGVEIRALDPEDARRFEARDDAFSELRDDETAVCAFDAGSDESDETNGEAADADPVGYLFLGDPGLTYHIHPLEADVTVPGGYVRRVFVAPEARNRGIATALVSRAVAVAGERGAETVHALVARDNRPSQWTFESVGFRVARTRAYYRVGPWRRRRVKPRS</sequence>
<dbReference type="Pfam" id="PF00583">
    <property type="entry name" value="Acetyltransf_1"/>
    <property type="match status" value="1"/>
</dbReference>
<dbReference type="PATRIC" id="fig|662478.6.peg.219"/>
<dbReference type="Gene3D" id="3.40.630.30">
    <property type="match status" value="1"/>
</dbReference>
<proteinExistence type="predicted"/>